<sequence>MKDMEKIMVLLFKVLTIIKVKKMILLFYRLFQNRVCVALSRAKDGLFVIGNFDFLSKNCEMWKEICKSVKEAGAFTNELTVRCQMHQNEQIIQHYNDFDTKCREGGCNIPCNGRLECGHQCIKPCHVEDMDHTKQNCLKSCERKCESEFQHPCTKDCWQVWIFEALLICEMI</sequence>
<organism evidence="1 2">
    <name type="scientific">Panagrolaimus superbus</name>
    <dbReference type="NCBI Taxonomy" id="310955"/>
    <lineage>
        <taxon>Eukaryota</taxon>
        <taxon>Metazoa</taxon>
        <taxon>Ecdysozoa</taxon>
        <taxon>Nematoda</taxon>
        <taxon>Chromadorea</taxon>
        <taxon>Rhabditida</taxon>
        <taxon>Tylenchina</taxon>
        <taxon>Panagrolaimomorpha</taxon>
        <taxon>Panagrolaimoidea</taxon>
        <taxon>Panagrolaimidae</taxon>
        <taxon>Panagrolaimus</taxon>
    </lineage>
</organism>
<keyword evidence="1" id="KW-1185">Reference proteome</keyword>
<dbReference type="WBParaSite" id="PSU_v2.g14790.t1">
    <property type="protein sequence ID" value="PSU_v2.g14790.t1"/>
    <property type="gene ID" value="PSU_v2.g14790"/>
</dbReference>
<evidence type="ECO:0000313" key="2">
    <source>
        <dbReference type="WBParaSite" id="PSU_v2.g14790.t1"/>
    </source>
</evidence>
<evidence type="ECO:0000313" key="1">
    <source>
        <dbReference type="Proteomes" id="UP000887577"/>
    </source>
</evidence>
<proteinExistence type="predicted"/>
<name>A0A914Y5S2_9BILA</name>
<reference evidence="2" key="1">
    <citation type="submission" date="2022-11" db="UniProtKB">
        <authorList>
            <consortium name="WormBaseParasite"/>
        </authorList>
    </citation>
    <scope>IDENTIFICATION</scope>
</reference>
<dbReference type="Gene3D" id="3.40.50.300">
    <property type="entry name" value="P-loop containing nucleotide triphosphate hydrolases"/>
    <property type="match status" value="1"/>
</dbReference>
<dbReference type="AlphaFoldDB" id="A0A914Y5S2"/>
<accession>A0A914Y5S2</accession>
<protein>
    <submittedName>
        <fullName evidence="2">NFX1-type zinc finger-containing protein 1</fullName>
    </submittedName>
</protein>
<dbReference type="Proteomes" id="UP000887577">
    <property type="component" value="Unplaced"/>
</dbReference>
<dbReference type="InterPro" id="IPR027417">
    <property type="entry name" value="P-loop_NTPase"/>
</dbReference>